<sequence length="74" mass="7287">MNLPVTVAGPVCGVMVSAVGEEEAIGPLLPTGIAVVLGFRSVVLADAVGVAVAEEEGDVELLAVGEAELDGQVS</sequence>
<keyword evidence="2" id="KW-1185">Reference proteome</keyword>
<dbReference type="Proteomes" id="UP001596174">
    <property type="component" value="Unassembled WGS sequence"/>
</dbReference>
<proteinExistence type="predicted"/>
<gene>
    <name evidence="1" type="ORF">ACFP3V_25925</name>
</gene>
<evidence type="ECO:0000313" key="1">
    <source>
        <dbReference type="EMBL" id="MFC5910638.1"/>
    </source>
</evidence>
<dbReference type="EMBL" id="JBHSQJ010000126">
    <property type="protein sequence ID" value="MFC5910638.1"/>
    <property type="molecule type" value="Genomic_DNA"/>
</dbReference>
<reference evidence="2" key="1">
    <citation type="journal article" date="2019" name="Int. J. Syst. Evol. Microbiol.">
        <title>The Global Catalogue of Microorganisms (GCM) 10K type strain sequencing project: providing services to taxonomists for standard genome sequencing and annotation.</title>
        <authorList>
            <consortium name="The Broad Institute Genomics Platform"/>
            <consortium name="The Broad Institute Genome Sequencing Center for Infectious Disease"/>
            <person name="Wu L."/>
            <person name="Ma J."/>
        </authorList>
    </citation>
    <scope>NUCLEOTIDE SEQUENCE [LARGE SCALE GENOMIC DNA]</scope>
    <source>
        <strain evidence="2">JCM 4816</strain>
    </source>
</reference>
<protein>
    <submittedName>
        <fullName evidence="1">Uncharacterized protein</fullName>
    </submittedName>
</protein>
<comment type="caution">
    <text evidence="1">The sequence shown here is derived from an EMBL/GenBank/DDBJ whole genome shotgun (WGS) entry which is preliminary data.</text>
</comment>
<evidence type="ECO:0000313" key="2">
    <source>
        <dbReference type="Proteomes" id="UP001596174"/>
    </source>
</evidence>
<accession>A0ABW1G8M7</accession>
<dbReference type="RefSeq" id="WP_380588177.1">
    <property type="nucleotide sequence ID" value="NZ_JBHSQJ010000126.1"/>
</dbReference>
<name>A0ABW1G8M7_9ACTN</name>
<organism evidence="1 2">
    <name type="scientific">Streptacidiphilus monticola</name>
    <dbReference type="NCBI Taxonomy" id="2161674"/>
    <lineage>
        <taxon>Bacteria</taxon>
        <taxon>Bacillati</taxon>
        <taxon>Actinomycetota</taxon>
        <taxon>Actinomycetes</taxon>
        <taxon>Kitasatosporales</taxon>
        <taxon>Streptomycetaceae</taxon>
        <taxon>Streptacidiphilus</taxon>
    </lineage>
</organism>